<dbReference type="GO" id="GO:0006914">
    <property type="term" value="P:autophagy"/>
    <property type="evidence" value="ECO:0007669"/>
    <property type="project" value="UniProtKB-KW"/>
</dbReference>
<reference evidence="7" key="1">
    <citation type="submission" date="2015-01" db="EMBL/GenBank/DDBJ databases">
        <authorList>
            <person name="Durling Mikael"/>
        </authorList>
    </citation>
    <scope>NUCLEOTIDE SEQUENCE</scope>
</reference>
<dbReference type="PROSITE" id="PS50011">
    <property type="entry name" value="PROTEIN_KINASE_DOM"/>
    <property type="match status" value="1"/>
</dbReference>
<dbReference type="PROSITE" id="PS00108">
    <property type="entry name" value="PROTEIN_KINASE_ST"/>
    <property type="match status" value="1"/>
</dbReference>
<comment type="subcellular location">
    <subcellularLocation>
        <location evidence="1">Preautophagosomal structure membrane</location>
        <topology evidence="1">Peripheral membrane protein</topology>
    </subcellularLocation>
</comment>
<dbReference type="Pfam" id="PF00069">
    <property type="entry name" value="Pkinase"/>
    <property type="match status" value="1"/>
</dbReference>
<evidence type="ECO:0000256" key="2">
    <source>
        <dbReference type="ARBA" id="ARBA00022448"/>
    </source>
</evidence>
<evidence type="ECO:0000256" key="5">
    <source>
        <dbReference type="SAM" id="MobiDB-lite"/>
    </source>
</evidence>
<dbReference type="PANTHER" id="PTHR24348">
    <property type="entry name" value="SERINE/THREONINE-PROTEIN KINASE UNC-51-RELATED"/>
    <property type="match status" value="1"/>
</dbReference>
<feature type="region of interest" description="Disordered" evidence="5">
    <location>
        <begin position="484"/>
        <end position="503"/>
    </location>
</feature>
<dbReference type="InterPro" id="IPR011990">
    <property type="entry name" value="TPR-like_helical_dom_sf"/>
</dbReference>
<evidence type="ECO:0000259" key="6">
    <source>
        <dbReference type="PROSITE" id="PS50011"/>
    </source>
</evidence>
<evidence type="ECO:0000256" key="4">
    <source>
        <dbReference type="ARBA" id="ARBA00030237"/>
    </source>
</evidence>
<dbReference type="AlphaFoldDB" id="A0A0B7KFJ9"/>
<dbReference type="GO" id="GO:0010506">
    <property type="term" value="P:regulation of autophagy"/>
    <property type="evidence" value="ECO:0007669"/>
    <property type="project" value="InterPro"/>
</dbReference>
<accession>A0A0B7KFJ9</accession>
<dbReference type="InterPro" id="IPR000719">
    <property type="entry name" value="Prot_kinase_dom"/>
</dbReference>
<evidence type="ECO:0000256" key="3">
    <source>
        <dbReference type="ARBA" id="ARBA00023006"/>
    </source>
</evidence>
<dbReference type="SUPFAM" id="SSF48452">
    <property type="entry name" value="TPR-like"/>
    <property type="match status" value="1"/>
</dbReference>
<dbReference type="SUPFAM" id="SSF56112">
    <property type="entry name" value="Protein kinase-like (PK-like)"/>
    <property type="match status" value="1"/>
</dbReference>
<dbReference type="GO" id="GO:0034045">
    <property type="term" value="C:phagophore assembly site membrane"/>
    <property type="evidence" value="ECO:0007669"/>
    <property type="project" value="UniProtKB-SubCell"/>
</dbReference>
<dbReference type="Gene3D" id="1.25.40.10">
    <property type="entry name" value="Tetratricopeptide repeat domain"/>
    <property type="match status" value="1"/>
</dbReference>
<keyword evidence="3" id="KW-0072">Autophagy</keyword>
<dbReference type="InterPro" id="IPR011009">
    <property type="entry name" value="Kinase-like_dom_sf"/>
</dbReference>
<dbReference type="EMBL" id="CDPU01000057">
    <property type="protein sequence ID" value="CEO55814.1"/>
    <property type="molecule type" value="Genomic_DNA"/>
</dbReference>
<dbReference type="GO" id="GO:0004674">
    <property type="term" value="F:protein serine/threonine kinase activity"/>
    <property type="evidence" value="ECO:0007669"/>
    <property type="project" value="InterPro"/>
</dbReference>
<dbReference type="InterPro" id="IPR008271">
    <property type="entry name" value="Ser/Thr_kinase_AS"/>
</dbReference>
<evidence type="ECO:0000313" key="7">
    <source>
        <dbReference type="EMBL" id="CEO55814.1"/>
    </source>
</evidence>
<dbReference type="SMART" id="SM00220">
    <property type="entry name" value="S_TKc"/>
    <property type="match status" value="1"/>
</dbReference>
<protein>
    <recommendedName>
        <fullName evidence="4">Autophagy-related protein 1</fullName>
    </recommendedName>
</protein>
<dbReference type="PANTHER" id="PTHR24348:SF68">
    <property type="entry name" value="SERINE_THREONINE-PROTEIN KINASE ATG1C"/>
    <property type="match status" value="1"/>
</dbReference>
<feature type="domain" description="Protein kinase" evidence="6">
    <location>
        <begin position="50"/>
        <end position="328"/>
    </location>
</feature>
<name>A0A0B7KFJ9_BIOOC</name>
<evidence type="ECO:0000256" key="1">
    <source>
        <dbReference type="ARBA" id="ARBA00004623"/>
    </source>
</evidence>
<dbReference type="InterPro" id="IPR045269">
    <property type="entry name" value="Atg1-like"/>
</dbReference>
<sequence>MAYLNSLPDLPEIVRDSRLNATFHTDGRQSYIVHKRGGAHRRAKETQDVWVHEKHLGSGGYGRVDVQAKESKHPGLRQLRAVKTILISDTELRSRRDFYVRELEAIIKFSQVRYDDLFVKTYGWYASDNHLFIAMEYCELGDLHKYLKTCPDRRLPEDQTREIASQVLDALSRMHEENFAHGDLKPHNILIKHRPPDPWVVKLSDFGISRRSRNEDTAPSPITTVRGTDGFMPPELLNISGSSSKSIDLYAADMWCVGESIFRILTGRPTFENTQDLYGYYFKVGQFPVQVLRDAQVSEQAIAFLSSLVVCNPSERLTAKQALAHPWIMMAVPESPVFKFSDSLAEKLDVVAQNLRLAETEGEKCRAMGYLAITLFKMDMFVSAEFCYLDFIKREKESLSGPTVQFNPCLVERENLIRLDSFLIDLAHTLVRQEKIEDAKHFYEEVISHKISLYDNAHQVTIDVMYELAEVLRSRDKLEDAKRVYEDAQDTTAETRGDDAISD</sequence>
<dbReference type="GO" id="GO:0005524">
    <property type="term" value="F:ATP binding"/>
    <property type="evidence" value="ECO:0007669"/>
    <property type="project" value="InterPro"/>
</dbReference>
<feature type="compositionally biased region" description="Basic and acidic residues" evidence="5">
    <location>
        <begin position="493"/>
        <end position="503"/>
    </location>
</feature>
<gene>
    <name evidence="7" type="ORF">BN869_000011872_1</name>
</gene>
<organism evidence="7">
    <name type="scientific">Bionectria ochroleuca</name>
    <name type="common">Gliocladium roseum</name>
    <dbReference type="NCBI Taxonomy" id="29856"/>
    <lineage>
        <taxon>Eukaryota</taxon>
        <taxon>Fungi</taxon>
        <taxon>Dikarya</taxon>
        <taxon>Ascomycota</taxon>
        <taxon>Pezizomycotina</taxon>
        <taxon>Sordariomycetes</taxon>
        <taxon>Hypocreomycetidae</taxon>
        <taxon>Hypocreales</taxon>
        <taxon>Bionectriaceae</taxon>
        <taxon>Clonostachys</taxon>
    </lineage>
</organism>
<dbReference type="Gene3D" id="1.10.510.10">
    <property type="entry name" value="Transferase(Phosphotransferase) domain 1"/>
    <property type="match status" value="1"/>
</dbReference>
<proteinExistence type="predicted"/>
<keyword evidence="2" id="KW-0813">Transport</keyword>